<evidence type="ECO:0000313" key="1">
    <source>
        <dbReference type="EMBL" id="ASC70030.1"/>
    </source>
</evidence>
<dbReference type="AlphaFoldDB" id="A0A1Z3HIC0"/>
<dbReference type="GO" id="GO:0006974">
    <property type="term" value="P:DNA damage response"/>
    <property type="evidence" value="ECO:0007669"/>
    <property type="project" value="TreeGrafter"/>
</dbReference>
<dbReference type="Gene3D" id="3.30.70.2970">
    <property type="entry name" value="Protein of unknown function (DUF541), domain 2"/>
    <property type="match status" value="1"/>
</dbReference>
<sequence>MNFLETPDMRSRSPWSWPLSSILLGCTLATTLSLGSQGLLTATAQEPILRTLTVTGQGRESVQTTLTQVDLGVEVNGREAEQVQQQVAQRTAAVVELLRDRNVDKLETTGIQLYPQYDYDNGQADIIGYRGSNTVRFRIATDAAGPLIDQAIAAGANQIQGIQFVATDEALATARQSALREATEDAQQQANTVLQVLNLGPQEIVSIQINGAETPMPIPLPRQARLSAAEADVSTPVVGGEQTVEARVTLQIRY</sequence>
<dbReference type="KEGG" id="hhg:XM38_009600"/>
<protein>
    <recommendedName>
        <fullName evidence="3">26 kDa periplasmic immunogenic protein</fullName>
    </recommendedName>
</protein>
<name>A0A1Z3HIC0_9CYAN</name>
<dbReference type="InterPro" id="IPR007497">
    <property type="entry name" value="SIMPL/DUF541"/>
</dbReference>
<keyword evidence="2" id="KW-1185">Reference proteome</keyword>
<reference evidence="1 2" key="1">
    <citation type="journal article" date="2016" name="Biochim. Biophys. Acta">
        <title>Characterization of red-shifted phycobilisomes isolated from the chlorophyll f-containing cyanobacterium Halomicronema hongdechloris.</title>
        <authorList>
            <person name="Li Y."/>
            <person name="Lin Y."/>
            <person name="Garvey C.J."/>
            <person name="Birch D."/>
            <person name="Corkery R.W."/>
            <person name="Loughlin P.C."/>
            <person name="Scheer H."/>
            <person name="Willows R.D."/>
            <person name="Chen M."/>
        </authorList>
    </citation>
    <scope>NUCLEOTIDE SEQUENCE [LARGE SCALE GENOMIC DNA]</scope>
    <source>
        <strain evidence="1 2">C2206</strain>
    </source>
</reference>
<evidence type="ECO:0000313" key="2">
    <source>
        <dbReference type="Proteomes" id="UP000191901"/>
    </source>
</evidence>
<dbReference type="Pfam" id="PF04402">
    <property type="entry name" value="SIMPL"/>
    <property type="match status" value="1"/>
</dbReference>
<dbReference type="PANTHER" id="PTHR34387">
    <property type="entry name" value="SLR1258 PROTEIN"/>
    <property type="match status" value="1"/>
</dbReference>
<organism evidence="1 2">
    <name type="scientific">Halomicronema hongdechloris C2206</name>
    <dbReference type="NCBI Taxonomy" id="1641165"/>
    <lineage>
        <taxon>Bacteria</taxon>
        <taxon>Bacillati</taxon>
        <taxon>Cyanobacteriota</taxon>
        <taxon>Cyanophyceae</taxon>
        <taxon>Nodosilineales</taxon>
        <taxon>Nodosilineaceae</taxon>
        <taxon>Halomicronema</taxon>
    </lineage>
</organism>
<proteinExistence type="predicted"/>
<dbReference type="PANTHER" id="PTHR34387:SF1">
    <property type="entry name" value="PERIPLASMIC IMMUNOGENIC PROTEIN"/>
    <property type="match status" value="1"/>
</dbReference>
<accession>A0A1Z3HIC0</accession>
<dbReference type="Gene3D" id="3.30.110.170">
    <property type="entry name" value="Protein of unknown function (DUF541), domain 1"/>
    <property type="match status" value="1"/>
</dbReference>
<dbReference type="EMBL" id="CP021983">
    <property type="protein sequence ID" value="ASC70030.1"/>
    <property type="molecule type" value="Genomic_DNA"/>
</dbReference>
<evidence type="ECO:0008006" key="3">
    <source>
        <dbReference type="Google" id="ProtNLM"/>
    </source>
</evidence>
<gene>
    <name evidence="1" type="ORF">XM38_009600</name>
</gene>
<dbReference type="InterPro" id="IPR052022">
    <property type="entry name" value="26kDa_periplasmic_antigen"/>
</dbReference>
<dbReference type="Proteomes" id="UP000191901">
    <property type="component" value="Chromosome"/>
</dbReference>